<protein>
    <recommendedName>
        <fullName evidence="4">Cytochrome c oxidase assembly protein COX20, mitochondrial</fullName>
    </recommendedName>
</protein>
<dbReference type="PANTHER" id="PTHR39153:SF1">
    <property type="entry name" value="AGR244WP"/>
    <property type="match status" value="1"/>
</dbReference>
<dbReference type="AlphaFoldDB" id="A0A0J9XIX6"/>
<organism evidence="2 3">
    <name type="scientific">Geotrichum candidum</name>
    <name type="common">Oospora lactis</name>
    <name type="synonym">Dipodascus geotrichum</name>
    <dbReference type="NCBI Taxonomy" id="1173061"/>
    <lineage>
        <taxon>Eukaryota</taxon>
        <taxon>Fungi</taxon>
        <taxon>Dikarya</taxon>
        <taxon>Ascomycota</taxon>
        <taxon>Saccharomycotina</taxon>
        <taxon>Dipodascomycetes</taxon>
        <taxon>Dipodascales</taxon>
        <taxon>Dipodascaceae</taxon>
        <taxon>Geotrichum</taxon>
    </lineage>
</organism>
<sequence length="108" mass="12549">MRPSHHEPAKLKGAIQEIINGCIYGGAIGLASAAAFHFASMRFLPRYRQLTIQFRTFIAVGIVFTPACWHIDQNLLRYEREMVAFERREKIRKMEEDISNGQYVDLYK</sequence>
<keyword evidence="1" id="KW-1133">Transmembrane helix</keyword>
<evidence type="ECO:0008006" key="4">
    <source>
        <dbReference type="Google" id="ProtNLM"/>
    </source>
</evidence>
<dbReference type="EMBL" id="CCBN010000021">
    <property type="protein sequence ID" value="CDO57399.1"/>
    <property type="molecule type" value="Genomic_DNA"/>
</dbReference>
<keyword evidence="3" id="KW-1185">Reference proteome</keyword>
<proteinExistence type="predicted"/>
<name>A0A0J9XIX6_GEOCN</name>
<keyword evidence="1" id="KW-0472">Membrane</keyword>
<feature type="transmembrane region" description="Helical" evidence="1">
    <location>
        <begin position="52"/>
        <end position="71"/>
    </location>
</feature>
<accession>A0A0J9XIX6</accession>
<dbReference type="Proteomes" id="UP000242525">
    <property type="component" value="Unassembled WGS sequence"/>
</dbReference>
<gene>
    <name evidence="2" type="ORF">BN980_GECA21s00582g</name>
</gene>
<comment type="caution">
    <text evidence="2">The sequence shown here is derived from an EMBL/GenBank/DDBJ whole genome shotgun (WGS) entry which is preliminary data.</text>
</comment>
<reference evidence="2" key="1">
    <citation type="submission" date="2014-03" db="EMBL/GenBank/DDBJ databases">
        <authorList>
            <person name="Casaregola S."/>
        </authorList>
    </citation>
    <scope>NUCLEOTIDE SEQUENCE [LARGE SCALE GENOMIC DNA]</scope>
    <source>
        <strain evidence="2">CLIB 918</strain>
    </source>
</reference>
<keyword evidence="1" id="KW-0812">Transmembrane</keyword>
<evidence type="ECO:0000313" key="2">
    <source>
        <dbReference type="EMBL" id="CDO57399.1"/>
    </source>
</evidence>
<feature type="transmembrane region" description="Helical" evidence="1">
    <location>
        <begin position="21"/>
        <end position="40"/>
    </location>
</feature>
<evidence type="ECO:0000313" key="3">
    <source>
        <dbReference type="Proteomes" id="UP000242525"/>
    </source>
</evidence>
<dbReference type="OrthoDB" id="3979469at2759"/>
<dbReference type="PANTHER" id="PTHR39153">
    <property type="entry name" value="AGR244WP"/>
    <property type="match status" value="1"/>
</dbReference>
<evidence type="ECO:0000256" key="1">
    <source>
        <dbReference type="SAM" id="Phobius"/>
    </source>
</evidence>
<dbReference type="InterPro" id="IPR038882">
    <property type="entry name" value="Rcf3"/>
</dbReference>